<gene>
    <name evidence="7" type="ORF">NOCA150318</name>
</gene>
<dbReference type="PROSITE" id="PS00149">
    <property type="entry name" value="SULFATASE_2"/>
    <property type="match status" value="1"/>
</dbReference>
<dbReference type="PANTHER" id="PTHR43108:SF8">
    <property type="entry name" value="SD21168P"/>
    <property type="match status" value="1"/>
</dbReference>
<comment type="similarity">
    <text evidence="1">Belongs to the sulfatase family.</text>
</comment>
<evidence type="ECO:0000256" key="4">
    <source>
        <dbReference type="ARBA" id="ARBA00023180"/>
    </source>
</evidence>
<keyword evidence="2" id="KW-0732">Signal</keyword>
<dbReference type="AlphaFoldDB" id="A0A2P2CJ47"/>
<evidence type="ECO:0000313" key="7">
    <source>
        <dbReference type="EMBL" id="CUR62018.1"/>
    </source>
</evidence>
<dbReference type="EMBL" id="CZKB01000025">
    <property type="protein sequence ID" value="CUR62018.1"/>
    <property type="molecule type" value="Genomic_DNA"/>
</dbReference>
<dbReference type="PANTHER" id="PTHR43108">
    <property type="entry name" value="N-ACETYLGLUCOSAMINE-6-SULFATASE FAMILY MEMBER"/>
    <property type="match status" value="1"/>
</dbReference>
<dbReference type="Pfam" id="PF00884">
    <property type="entry name" value="Sulfatase"/>
    <property type="match status" value="1"/>
</dbReference>
<feature type="domain" description="Sulfatase N-terminal" evidence="6">
    <location>
        <begin position="6"/>
        <end position="368"/>
    </location>
</feature>
<dbReference type="CDD" id="cd16147">
    <property type="entry name" value="G6S"/>
    <property type="match status" value="1"/>
</dbReference>
<dbReference type="InterPro" id="IPR017850">
    <property type="entry name" value="Alkaline_phosphatase_core_sf"/>
</dbReference>
<evidence type="ECO:0000256" key="2">
    <source>
        <dbReference type="ARBA" id="ARBA00022729"/>
    </source>
</evidence>
<reference evidence="7" key="1">
    <citation type="submission" date="2015-08" db="EMBL/GenBank/DDBJ databases">
        <authorList>
            <person name="Babu N.S."/>
            <person name="Beckwith C.J."/>
            <person name="Beseler K.G."/>
            <person name="Brison A."/>
            <person name="Carone J.V."/>
            <person name="Caskin T.P."/>
            <person name="Diamond M."/>
            <person name="Durham M.E."/>
            <person name="Foxe J.M."/>
            <person name="Go M."/>
            <person name="Henderson B.A."/>
            <person name="Jones I.B."/>
            <person name="McGettigan J.A."/>
            <person name="Micheletti S.J."/>
            <person name="Nasrallah M.E."/>
            <person name="Ortiz D."/>
            <person name="Piller C.R."/>
            <person name="Privatt S.R."/>
            <person name="Schneider S.L."/>
            <person name="Sharp S."/>
            <person name="Smith T.C."/>
            <person name="Stanton J.D."/>
            <person name="Ullery H.E."/>
            <person name="Wilson R.J."/>
            <person name="Serrano M.G."/>
            <person name="Buck G."/>
            <person name="Lee V."/>
            <person name="Wang Y."/>
            <person name="Carvalho R."/>
            <person name="Voegtly L."/>
            <person name="Shi R."/>
            <person name="Duckworth R."/>
            <person name="Johnson A."/>
            <person name="Loviza R."/>
            <person name="Walstead R."/>
            <person name="Shah Z."/>
            <person name="Kiflezghi M."/>
            <person name="Wade K."/>
            <person name="Ball S.L."/>
            <person name="Bradley K.W."/>
            <person name="Asai D.J."/>
            <person name="Bowman C.A."/>
            <person name="Russell D.A."/>
            <person name="Pope W.H."/>
            <person name="Jacobs-Sera D."/>
            <person name="Hendrix R.W."/>
            <person name="Hatfull G.F."/>
        </authorList>
    </citation>
    <scope>NUCLEOTIDE SEQUENCE</scope>
</reference>
<evidence type="ECO:0000256" key="3">
    <source>
        <dbReference type="ARBA" id="ARBA00022801"/>
    </source>
</evidence>
<evidence type="ECO:0000256" key="5">
    <source>
        <dbReference type="SAM" id="MobiDB-lite"/>
    </source>
</evidence>
<organism evidence="7">
    <name type="scientific">metagenome</name>
    <dbReference type="NCBI Taxonomy" id="256318"/>
    <lineage>
        <taxon>unclassified sequences</taxon>
        <taxon>metagenomes</taxon>
    </lineage>
</organism>
<proteinExistence type="inferred from homology"/>
<evidence type="ECO:0000259" key="6">
    <source>
        <dbReference type="Pfam" id="PF00884"/>
    </source>
</evidence>
<dbReference type="PROSITE" id="PS00523">
    <property type="entry name" value="SULFATASE_1"/>
    <property type="match status" value="1"/>
</dbReference>
<name>A0A2P2CJ47_9ZZZZ</name>
<accession>A0A2P2CJ47</accession>
<dbReference type="SUPFAM" id="SSF53649">
    <property type="entry name" value="Alkaline phosphatase-like"/>
    <property type="match status" value="1"/>
</dbReference>
<keyword evidence="4" id="KW-0325">Glycoprotein</keyword>
<evidence type="ECO:0000256" key="1">
    <source>
        <dbReference type="ARBA" id="ARBA00008779"/>
    </source>
</evidence>
<dbReference type="InterPro" id="IPR024607">
    <property type="entry name" value="Sulfatase_CS"/>
</dbReference>
<feature type="region of interest" description="Disordered" evidence="5">
    <location>
        <begin position="190"/>
        <end position="219"/>
    </location>
</feature>
<dbReference type="Gene3D" id="3.40.720.10">
    <property type="entry name" value="Alkaline Phosphatase, subunit A"/>
    <property type="match status" value="1"/>
</dbReference>
<feature type="compositionally biased region" description="Basic and acidic residues" evidence="5">
    <location>
        <begin position="196"/>
        <end position="210"/>
    </location>
</feature>
<dbReference type="InterPro" id="IPR000917">
    <property type="entry name" value="Sulfatase_N"/>
</dbReference>
<protein>
    <submittedName>
        <fullName evidence="7">Putative N-acetylglucosamine-6-sulfatase</fullName>
        <ecNumber evidence="7">3.1.6.14</ecNumber>
    </submittedName>
</protein>
<dbReference type="GO" id="GO:0008449">
    <property type="term" value="F:N-acetylglucosamine-6-sulfatase activity"/>
    <property type="evidence" value="ECO:0007669"/>
    <property type="project" value="UniProtKB-EC"/>
</dbReference>
<sequence>MADDMRADDLRFAPNVRRLVGARGLEFRNALSPFPLCCPARASFLTGVYAHNHRVYWHHRPYGYGAFDDSRTIATSLSEAGYRTAFIGKYLNGYGPMRSKVTGERSYRYVPNGWDDWYGAFENPGVGSFHGGTYDYFDTPYNVNGTPTNNRRGEYQTDTLGMFARKVATANAKRSDPFFMYLSFTAPHFASTSEPDDPRRGRDFTRRDGTRSTFATPSRPDWVKGRFDRTVTRAPGLPKGGGPAEADVSDKPQKLRMLPELSHNGRRALAEVTRQRAEAIYVMDQQVAGLVRTLKKRREWDDTVLMFTSDNGYFLGEHRQRTGKTKAHEPSLRVPFLITGPGMRSGEVRNDPISTVDVTATILDLAGAAAPHPADGASLTTTMLTGDQGWDVPVVTEATHTTKGDRTDLGFSRGDARTSIGLRTAQYSFTRYDNSEGELYDLYADPAQMTNLYGEPAYAEVRAAFDAMWSRYKDCAAATCRVPMAERFAADAPTLSRLTARYWGSIDRVYGS</sequence>
<keyword evidence="3 7" id="KW-0378">Hydrolase</keyword>
<dbReference type="EC" id="3.1.6.14" evidence="7"/>